<evidence type="ECO:0000259" key="2">
    <source>
        <dbReference type="Pfam" id="PF00582"/>
    </source>
</evidence>
<dbReference type="CDD" id="cd00293">
    <property type="entry name" value="USP-like"/>
    <property type="match status" value="2"/>
</dbReference>
<feature type="domain" description="UspA" evidence="2">
    <location>
        <begin position="1"/>
        <end position="141"/>
    </location>
</feature>
<gene>
    <name evidence="3" type="ORF">SAMN05444342_2793</name>
</gene>
<protein>
    <submittedName>
        <fullName evidence="3">Nucleotide-binding universal stress protein, UspA family</fullName>
    </submittedName>
</protein>
<dbReference type="SUPFAM" id="SSF52402">
    <property type="entry name" value="Adenine nucleotide alpha hydrolases-like"/>
    <property type="match status" value="2"/>
</dbReference>
<dbReference type="Proteomes" id="UP000184203">
    <property type="component" value="Unassembled WGS sequence"/>
</dbReference>
<dbReference type="Pfam" id="PF00582">
    <property type="entry name" value="Usp"/>
    <property type="match status" value="2"/>
</dbReference>
<dbReference type="InterPro" id="IPR006016">
    <property type="entry name" value="UspA"/>
</dbReference>
<dbReference type="PANTHER" id="PTHR46268:SF6">
    <property type="entry name" value="UNIVERSAL STRESS PROTEIN UP12"/>
    <property type="match status" value="1"/>
</dbReference>
<dbReference type="InterPro" id="IPR006015">
    <property type="entry name" value="Universal_stress_UspA"/>
</dbReference>
<evidence type="ECO:0000313" key="3">
    <source>
        <dbReference type="EMBL" id="SHL03058.1"/>
    </source>
</evidence>
<sequence>MYDSILIPTDGKDGTKPAITHGIQLAAACDATVHALYVVDLPYLSGSRAEQRVEPLEAKLNEEGRDATASVAERARERGLDVTETVATGLPFLSIIEYTDAHDIDLVAMGTEGAGSSKARLVGSTAKKVVRLSKVPVLTVRAVETAPATEYTDVLLATDGTRGSRRAISHCSELAAAYDATVHVVSVVDSRLMREGSGRELMAQQAEQACTDVVARISNTGVATTSDVLHGHPADRILDYADDRDIDLVVLGTHGRSGIDRFVMGSVAETVLGRATTPVLTVRDLSEEE</sequence>
<dbReference type="PRINTS" id="PR01438">
    <property type="entry name" value="UNVRSLSTRESS"/>
</dbReference>
<dbReference type="RefSeq" id="WP_232423867.1">
    <property type="nucleotide sequence ID" value="NZ_AEMG01000029.1"/>
</dbReference>
<accession>A0A1M6XAV5</accession>
<evidence type="ECO:0000256" key="1">
    <source>
        <dbReference type="ARBA" id="ARBA00008791"/>
    </source>
</evidence>
<dbReference type="PANTHER" id="PTHR46268">
    <property type="entry name" value="STRESS RESPONSE PROTEIN NHAX"/>
    <property type="match status" value="1"/>
</dbReference>
<evidence type="ECO:0000313" key="4">
    <source>
        <dbReference type="Proteomes" id="UP000184203"/>
    </source>
</evidence>
<organism evidence="3 4">
    <name type="scientific">Haladaptatus paucihalophilus DX253</name>
    <dbReference type="NCBI Taxonomy" id="797209"/>
    <lineage>
        <taxon>Archaea</taxon>
        <taxon>Methanobacteriati</taxon>
        <taxon>Methanobacteriota</taxon>
        <taxon>Stenosarchaea group</taxon>
        <taxon>Halobacteria</taxon>
        <taxon>Halobacteriales</taxon>
        <taxon>Haladaptataceae</taxon>
        <taxon>Haladaptatus</taxon>
    </lineage>
</organism>
<dbReference type="AlphaFoldDB" id="A0A1M6XAV5"/>
<comment type="similarity">
    <text evidence="1">Belongs to the universal stress protein A family.</text>
</comment>
<feature type="domain" description="UspA" evidence="2">
    <location>
        <begin position="151"/>
        <end position="283"/>
    </location>
</feature>
<proteinExistence type="inferred from homology"/>
<dbReference type="EMBL" id="FRAN01000004">
    <property type="protein sequence ID" value="SHL03058.1"/>
    <property type="molecule type" value="Genomic_DNA"/>
</dbReference>
<reference evidence="4" key="1">
    <citation type="submission" date="2016-11" db="EMBL/GenBank/DDBJ databases">
        <authorList>
            <person name="Varghese N."/>
            <person name="Submissions S."/>
        </authorList>
    </citation>
    <scope>NUCLEOTIDE SEQUENCE [LARGE SCALE GENOMIC DNA]</scope>
    <source>
        <strain evidence="4">DX253</strain>
    </source>
</reference>
<dbReference type="InterPro" id="IPR014729">
    <property type="entry name" value="Rossmann-like_a/b/a_fold"/>
</dbReference>
<keyword evidence="4" id="KW-1185">Reference proteome</keyword>
<name>A0A1M6XAV5_HALPU</name>
<dbReference type="Gene3D" id="3.40.50.620">
    <property type="entry name" value="HUPs"/>
    <property type="match status" value="2"/>
</dbReference>